<accession>A0A7C4L011</accession>
<comment type="caution">
    <text evidence="3">The sequence shown here is derived from an EMBL/GenBank/DDBJ whole genome shotgun (WGS) entry which is preliminary data.</text>
</comment>
<dbReference type="Pfam" id="PF13400">
    <property type="entry name" value="Tad"/>
    <property type="match status" value="1"/>
</dbReference>
<name>A0A7C4L011_9CHLR</name>
<keyword evidence="1" id="KW-1133">Transmembrane helix</keyword>
<reference evidence="3" key="1">
    <citation type="journal article" date="2020" name="mSystems">
        <title>Genome- and Community-Level Interaction Insights into Carbon Utilization and Element Cycling Functions of Hydrothermarchaeota in Hydrothermal Sediment.</title>
        <authorList>
            <person name="Zhou Z."/>
            <person name="Liu Y."/>
            <person name="Xu W."/>
            <person name="Pan J."/>
            <person name="Luo Z.H."/>
            <person name="Li M."/>
        </authorList>
    </citation>
    <scope>NUCLEOTIDE SEQUENCE [LARGE SCALE GENOMIC DNA]</scope>
    <source>
        <strain evidence="3">SpSt-556</strain>
    </source>
</reference>
<feature type="domain" description="Putative Flp pilus-assembly TadG-like N-terminal" evidence="2">
    <location>
        <begin position="14"/>
        <end position="62"/>
    </location>
</feature>
<keyword evidence="1" id="KW-0812">Transmembrane</keyword>
<evidence type="ECO:0000259" key="2">
    <source>
        <dbReference type="Pfam" id="PF13400"/>
    </source>
</evidence>
<dbReference type="AlphaFoldDB" id="A0A7C4L011"/>
<feature type="transmembrane region" description="Helical" evidence="1">
    <location>
        <begin position="17"/>
        <end position="39"/>
    </location>
</feature>
<organism evidence="3">
    <name type="scientific">Bellilinea caldifistulae</name>
    <dbReference type="NCBI Taxonomy" id="360411"/>
    <lineage>
        <taxon>Bacteria</taxon>
        <taxon>Bacillati</taxon>
        <taxon>Chloroflexota</taxon>
        <taxon>Anaerolineae</taxon>
        <taxon>Anaerolineales</taxon>
        <taxon>Anaerolineaceae</taxon>
        <taxon>Bellilinea</taxon>
    </lineage>
</organism>
<sequence length="149" mass="15685">MVGMKRTFRNGERGQTMAYFVIVLTFVVIPLAVLTVDIVRALYLQAQLQAAADAACEAAAQALDTPTFVRTGTRQINLGLGASYAAQAFSGTVANKGIVGYSPALTGISLLSPTVARCTASAGLKLLIPSSPQLTVRVVAVSEMRVNRR</sequence>
<evidence type="ECO:0000313" key="3">
    <source>
        <dbReference type="EMBL" id="HGS87500.1"/>
    </source>
</evidence>
<dbReference type="EMBL" id="DSXR01000079">
    <property type="protein sequence ID" value="HGS87500.1"/>
    <property type="molecule type" value="Genomic_DNA"/>
</dbReference>
<evidence type="ECO:0000256" key="1">
    <source>
        <dbReference type="SAM" id="Phobius"/>
    </source>
</evidence>
<dbReference type="InterPro" id="IPR028087">
    <property type="entry name" value="Tad_N"/>
</dbReference>
<protein>
    <recommendedName>
        <fullName evidence="2">Putative Flp pilus-assembly TadG-like N-terminal domain-containing protein</fullName>
    </recommendedName>
</protein>
<keyword evidence="1" id="KW-0472">Membrane</keyword>
<gene>
    <name evidence="3" type="ORF">ENT17_07760</name>
</gene>
<proteinExistence type="predicted"/>